<dbReference type="Proteomes" id="UP000006044">
    <property type="component" value="Unassembled WGS sequence"/>
</dbReference>
<dbReference type="PATRIC" id="fig|742726.3.peg.1995"/>
<dbReference type="STRING" id="742726.HMPREF9448_01901"/>
<dbReference type="HOGENOM" id="CLU_059540_0_0_10"/>
<dbReference type="AlphaFoldDB" id="K0WV96"/>
<gene>
    <name evidence="1" type="ORF">HMPREF9448_01901</name>
</gene>
<dbReference type="GeneID" id="77849125"/>
<comment type="caution">
    <text evidence="1">The sequence shown here is derived from an EMBL/GenBank/DDBJ whole genome shotgun (WGS) entry which is preliminary data.</text>
</comment>
<protein>
    <recommendedName>
        <fullName evidence="3">ATP-grasp domain-containing protein</fullName>
    </recommendedName>
</protein>
<name>K0WV96_9BACT</name>
<dbReference type="eggNOG" id="ENOG502ZFUJ">
    <property type="taxonomic scope" value="Bacteria"/>
</dbReference>
<dbReference type="EMBL" id="ADLE01000014">
    <property type="protein sequence ID" value="EJZ63253.1"/>
    <property type="molecule type" value="Genomic_DNA"/>
</dbReference>
<proteinExistence type="predicted"/>
<evidence type="ECO:0008006" key="3">
    <source>
        <dbReference type="Google" id="ProtNLM"/>
    </source>
</evidence>
<dbReference type="RefSeq" id="WP_008862311.1">
    <property type="nucleotide sequence ID" value="NZ_JH815205.1"/>
</dbReference>
<sequence>MNLYLFNPENDLAIAFGGENYTPPPAAQLIGKELSALPLWYADDDTTIYIPDKLPSDFLHTLAPLNLKISTVTPDRLDGAQVKQIHVWGWNRDLIKRLRLAGIDKTLLPSARQCDTIRELSHRKFSAEIGKYLRNRIDYPFPELPVELHTADEIRSFTEQSDRKILKAPWSGSGRGLYWNLYGYDTALAQWSNGVLQKQGMLMGEPVYDKISDWAMEFHSDGFEVKFAGYSSFLTDRHGAYKENRLASDAVLELELTYAVGFEIITAVKESLIDFFTERIAPYYTGYFGVDMMTYRDKRGNTLLHPFVELNLRMNMGMVARKLADRFLPPETEGRYRVDYYPKPGELHNDHVARLKTNPPRITDGKLLRGYLALTPVSPHSRYRASIEI</sequence>
<reference evidence="1 2" key="1">
    <citation type="submission" date="2012-08" db="EMBL/GenBank/DDBJ databases">
        <title>The Genome Sequence of Barnesiella intestinihominis YIT 11860.</title>
        <authorList>
            <consortium name="The Broad Institute Genome Sequencing Platform"/>
            <person name="Earl A."/>
            <person name="Ward D."/>
            <person name="Feldgarden M."/>
            <person name="Gevers D."/>
            <person name="Morotomi M."/>
            <person name="Walker B."/>
            <person name="Young S.K."/>
            <person name="Zeng Q."/>
            <person name="Gargeya S."/>
            <person name="Fitzgerald M."/>
            <person name="Haas B."/>
            <person name="Abouelleil A."/>
            <person name="Alvarado L."/>
            <person name="Arachchi H.M."/>
            <person name="Berlin A.M."/>
            <person name="Chapman S.B."/>
            <person name="Goldberg J."/>
            <person name="Griggs A."/>
            <person name="Gujja S."/>
            <person name="Hansen M."/>
            <person name="Howarth C."/>
            <person name="Imamovic A."/>
            <person name="Larimer J."/>
            <person name="McCowen C."/>
            <person name="Montmayeur A."/>
            <person name="Murphy C."/>
            <person name="Neiman D."/>
            <person name="Pearson M."/>
            <person name="Priest M."/>
            <person name="Roberts A."/>
            <person name="Saif S."/>
            <person name="Shea T."/>
            <person name="Sisk P."/>
            <person name="Sykes S."/>
            <person name="Wortman J."/>
            <person name="Nusbaum C."/>
            <person name="Birren B."/>
        </authorList>
    </citation>
    <scope>NUCLEOTIDE SEQUENCE [LARGE SCALE GENOMIC DNA]</scope>
    <source>
        <strain evidence="1 2">YIT 11860</strain>
    </source>
</reference>
<evidence type="ECO:0000313" key="2">
    <source>
        <dbReference type="Proteomes" id="UP000006044"/>
    </source>
</evidence>
<accession>K0WV96</accession>
<dbReference type="OrthoDB" id="5291617at2"/>
<keyword evidence="2" id="KW-1185">Reference proteome</keyword>
<organism evidence="1 2">
    <name type="scientific">Barnesiella intestinihominis YIT 11860</name>
    <dbReference type="NCBI Taxonomy" id="742726"/>
    <lineage>
        <taxon>Bacteria</taxon>
        <taxon>Pseudomonadati</taxon>
        <taxon>Bacteroidota</taxon>
        <taxon>Bacteroidia</taxon>
        <taxon>Bacteroidales</taxon>
        <taxon>Barnesiellaceae</taxon>
        <taxon>Barnesiella</taxon>
    </lineage>
</organism>
<evidence type="ECO:0000313" key="1">
    <source>
        <dbReference type="EMBL" id="EJZ63253.1"/>
    </source>
</evidence>